<name>A0A0F9UBB8_9ZZZZ</name>
<dbReference type="EMBL" id="LAZR01000124">
    <property type="protein sequence ID" value="KKN88929.1"/>
    <property type="molecule type" value="Genomic_DNA"/>
</dbReference>
<dbReference type="AlphaFoldDB" id="A0A0F9UBB8"/>
<sequence length="268" mass="29725">MIKRILYSLFVIVMLCQACVSQGTVYASNDMFQLSAPRLNVSAIFFESYTTLTINIDLANSIVKYSLDGSAVNQNSKVYNTPLKLTESVVVKAKVFHPDYLESEEVQIEVVKIANKSAIKDIVLSTKPNDRYPGSGSEGLMNLTKGSAQFGGDKQWMGFQTDSISAILKLDKKLEISKVILSTLTNQSNWIFAPGKIEVFHDGKLVGIGTYPKSDKETSNNATFLSVPLVKGTYDQLKVVVYPLKEIPEWHQGKGTSPWVFIDEIIIQ</sequence>
<feature type="domain" description="GH29D-like beta-sandwich" evidence="1">
    <location>
        <begin position="48"/>
        <end position="105"/>
    </location>
</feature>
<dbReference type="InterPro" id="IPR059177">
    <property type="entry name" value="GH29D-like_dom"/>
</dbReference>
<proteinExistence type="predicted"/>
<comment type="caution">
    <text evidence="2">The sequence shown here is derived from an EMBL/GenBank/DDBJ whole genome shotgun (WGS) entry which is preliminary data.</text>
</comment>
<protein>
    <recommendedName>
        <fullName evidence="1">GH29D-like beta-sandwich domain-containing protein</fullName>
    </recommendedName>
</protein>
<organism evidence="2">
    <name type="scientific">marine sediment metagenome</name>
    <dbReference type="NCBI Taxonomy" id="412755"/>
    <lineage>
        <taxon>unclassified sequences</taxon>
        <taxon>metagenomes</taxon>
        <taxon>ecological metagenomes</taxon>
    </lineage>
</organism>
<evidence type="ECO:0000259" key="1">
    <source>
        <dbReference type="Pfam" id="PF13290"/>
    </source>
</evidence>
<evidence type="ECO:0000313" key="2">
    <source>
        <dbReference type="EMBL" id="KKN88929.1"/>
    </source>
</evidence>
<gene>
    <name evidence="2" type="ORF">LCGC14_0243010</name>
</gene>
<reference evidence="2" key="1">
    <citation type="journal article" date="2015" name="Nature">
        <title>Complex archaea that bridge the gap between prokaryotes and eukaryotes.</title>
        <authorList>
            <person name="Spang A."/>
            <person name="Saw J.H."/>
            <person name="Jorgensen S.L."/>
            <person name="Zaremba-Niedzwiedzka K."/>
            <person name="Martijn J."/>
            <person name="Lind A.E."/>
            <person name="van Eijk R."/>
            <person name="Schleper C."/>
            <person name="Guy L."/>
            <person name="Ettema T.J."/>
        </authorList>
    </citation>
    <scope>NUCLEOTIDE SEQUENCE</scope>
</reference>
<dbReference type="Pfam" id="PF13290">
    <property type="entry name" value="CHB_HEX_C_1"/>
    <property type="match status" value="1"/>
</dbReference>
<accession>A0A0F9UBB8</accession>